<accession>A0A9Q1C8Y1</accession>
<evidence type="ECO:0000256" key="1">
    <source>
        <dbReference type="ARBA" id="ARBA00009921"/>
    </source>
</evidence>
<dbReference type="CDD" id="cd06135">
    <property type="entry name" value="Orn"/>
    <property type="match status" value="1"/>
</dbReference>
<protein>
    <submittedName>
        <fullName evidence="6">Oligoribonuclease, mitochondrial</fullName>
    </submittedName>
</protein>
<dbReference type="Proteomes" id="UP001152320">
    <property type="component" value="Chromosome 6"/>
</dbReference>
<dbReference type="EMBL" id="JAIZAY010000006">
    <property type="protein sequence ID" value="KAJ8040886.1"/>
    <property type="molecule type" value="Genomic_DNA"/>
</dbReference>
<dbReference type="GO" id="GO:0003676">
    <property type="term" value="F:nucleic acid binding"/>
    <property type="evidence" value="ECO:0007669"/>
    <property type="project" value="InterPro"/>
</dbReference>
<dbReference type="InterPro" id="IPR022894">
    <property type="entry name" value="Oligoribonuclease"/>
</dbReference>
<dbReference type="PANTHER" id="PTHR11046:SF0">
    <property type="entry name" value="OLIGORIBONUCLEASE, MITOCHONDRIAL"/>
    <property type="match status" value="1"/>
</dbReference>
<dbReference type="PANTHER" id="PTHR11046">
    <property type="entry name" value="OLIGORIBONUCLEASE, MITOCHONDRIAL"/>
    <property type="match status" value="1"/>
</dbReference>
<keyword evidence="2" id="KW-0540">Nuclease</keyword>
<dbReference type="GO" id="GO:0005739">
    <property type="term" value="C:mitochondrion"/>
    <property type="evidence" value="ECO:0007669"/>
    <property type="project" value="TreeGrafter"/>
</dbReference>
<keyword evidence="3" id="KW-0378">Hydrolase</keyword>
<sequence length="241" mass="28026">MLSRIIYRGFGKLLTLSKHPMYLSPVFQGNSASISTNSDWETTVPTMSKYYSNNSNGIEEHNKLKKRLVWVDLEMTGLDPNTCHILEMACLITDEELNIVAEGPNLIINQPEEVLNEMNEWCKKHHGESGLTKAVRESKVNLQQAEFEMLSFVRQHTAPGYCPLAGNSVHVDKVFLEKYMQQFMHHLHYRIVDVSTLKELCRRWYPEEFANCPQKKAAHRAMDDINESIKELQYYRRSIFK</sequence>
<keyword evidence="7" id="KW-1185">Reference proteome</keyword>
<evidence type="ECO:0000313" key="6">
    <source>
        <dbReference type="EMBL" id="KAJ8040886.1"/>
    </source>
</evidence>
<dbReference type="GO" id="GO:0000175">
    <property type="term" value="F:3'-5'-RNA exonuclease activity"/>
    <property type="evidence" value="ECO:0007669"/>
    <property type="project" value="InterPro"/>
</dbReference>
<organism evidence="6 7">
    <name type="scientific">Holothuria leucospilota</name>
    <name type="common">Black long sea cucumber</name>
    <name type="synonym">Mertensiothuria leucospilota</name>
    <dbReference type="NCBI Taxonomy" id="206669"/>
    <lineage>
        <taxon>Eukaryota</taxon>
        <taxon>Metazoa</taxon>
        <taxon>Echinodermata</taxon>
        <taxon>Eleutherozoa</taxon>
        <taxon>Echinozoa</taxon>
        <taxon>Holothuroidea</taxon>
        <taxon>Aspidochirotacea</taxon>
        <taxon>Aspidochirotida</taxon>
        <taxon>Holothuriidae</taxon>
        <taxon>Holothuria</taxon>
    </lineage>
</organism>
<dbReference type="SUPFAM" id="SSF53098">
    <property type="entry name" value="Ribonuclease H-like"/>
    <property type="match status" value="1"/>
</dbReference>
<feature type="domain" description="Exonuclease" evidence="5">
    <location>
        <begin position="67"/>
        <end position="241"/>
    </location>
</feature>
<comment type="similarity">
    <text evidence="1">Belongs to the oligoribonuclease family.</text>
</comment>
<dbReference type="AlphaFoldDB" id="A0A9Q1C8Y1"/>
<keyword evidence="4" id="KW-0269">Exonuclease</keyword>
<evidence type="ECO:0000259" key="5">
    <source>
        <dbReference type="SMART" id="SM00479"/>
    </source>
</evidence>
<dbReference type="InterPro" id="IPR012337">
    <property type="entry name" value="RNaseH-like_sf"/>
</dbReference>
<dbReference type="FunFam" id="3.30.420.10:FF:000003">
    <property type="entry name" value="Oligoribonuclease"/>
    <property type="match status" value="1"/>
</dbReference>
<dbReference type="InterPro" id="IPR036397">
    <property type="entry name" value="RNaseH_sf"/>
</dbReference>
<dbReference type="InterPro" id="IPR013520">
    <property type="entry name" value="Ribonucl_H"/>
</dbReference>
<dbReference type="Pfam" id="PF00929">
    <property type="entry name" value="RNase_T"/>
    <property type="match status" value="1"/>
</dbReference>
<comment type="caution">
    <text evidence="6">The sequence shown here is derived from an EMBL/GenBank/DDBJ whole genome shotgun (WGS) entry which is preliminary data.</text>
</comment>
<evidence type="ECO:0000313" key="7">
    <source>
        <dbReference type="Proteomes" id="UP001152320"/>
    </source>
</evidence>
<evidence type="ECO:0000256" key="4">
    <source>
        <dbReference type="ARBA" id="ARBA00022839"/>
    </source>
</evidence>
<dbReference type="NCBIfam" id="NF003765">
    <property type="entry name" value="PRK05359.1"/>
    <property type="match status" value="1"/>
</dbReference>
<dbReference type="SMART" id="SM00479">
    <property type="entry name" value="EXOIII"/>
    <property type="match status" value="1"/>
</dbReference>
<dbReference type="OrthoDB" id="270189at2759"/>
<reference evidence="6" key="1">
    <citation type="submission" date="2021-10" db="EMBL/GenBank/DDBJ databases">
        <title>Tropical sea cucumber genome reveals ecological adaptation and Cuvierian tubules defense mechanism.</title>
        <authorList>
            <person name="Chen T."/>
        </authorList>
    </citation>
    <scope>NUCLEOTIDE SEQUENCE</scope>
    <source>
        <strain evidence="6">Nanhai2018</strain>
        <tissue evidence="6">Muscle</tissue>
    </source>
</reference>
<evidence type="ECO:0000256" key="2">
    <source>
        <dbReference type="ARBA" id="ARBA00022722"/>
    </source>
</evidence>
<gene>
    <name evidence="6" type="ORF">HOLleu_15322</name>
</gene>
<evidence type="ECO:0000256" key="3">
    <source>
        <dbReference type="ARBA" id="ARBA00022801"/>
    </source>
</evidence>
<proteinExistence type="inferred from homology"/>
<dbReference type="Gene3D" id="3.30.420.10">
    <property type="entry name" value="Ribonuclease H-like superfamily/Ribonuclease H"/>
    <property type="match status" value="1"/>
</dbReference>
<name>A0A9Q1C8Y1_HOLLE</name>